<feature type="non-terminal residue" evidence="9">
    <location>
        <position position="1"/>
    </location>
</feature>
<dbReference type="AlphaFoldDB" id="A0AAW0WCF2"/>
<dbReference type="SUPFAM" id="SSF54975">
    <property type="entry name" value="Acylphosphatase/BLUF domain-like"/>
    <property type="match status" value="1"/>
</dbReference>
<proteinExistence type="inferred from homology"/>
<dbReference type="GO" id="GO:0003998">
    <property type="term" value="F:acylphosphatase activity"/>
    <property type="evidence" value="ECO:0007669"/>
    <property type="project" value="UniProtKB-EC"/>
</dbReference>
<reference evidence="9 10" key="1">
    <citation type="journal article" date="2024" name="BMC Genomics">
        <title>Genome assembly of redclaw crayfish (Cherax quadricarinatus) provides insights into its immune adaptation and hypoxia tolerance.</title>
        <authorList>
            <person name="Liu Z."/>
            <person name="Zheng J."/>
            <person name="Li H."/>
            <person name="Fang K."/>
            <person name="Wang S."/>
            <person name="He J."/>
            <person name="Zhou D."/>
            <person name="Weng S."/>
            <person name="Chi M."/>
            <person name="Gu Z."/>
            <person name="He J."/>
            <person name="Li F."/>
            <person name="Wang M."/>
        </authorList>
    </citation>
    <scope>NUCLEOTIDE SEQUENCE [LARGE SCALE GENOMIC DNA]</scope>
    <source>
        <strain evidence="9">ZL_2023a</strain>
    </source>
</reference>
<keyword evidence="7" id="KW-0812">Transmembrane</keyword>
<comment type="catalytic activity">
    <reaction evidence="4 5">
        <text>an acyl phosphate + H2O = a carboxylate + phosphate + H(+)</text>
        <dbReference type="Rhea" id="RHEA:14965"/>
        <dbReference type="ChEBI" id="CHEBI:15377"/>
        <dbReference type="ChEBI" id="CHEBI:15378"/>
        <dbReference type="ChEBI" id="CHEBI:29067"/>
        <dbReference type="ChEBI" id="CHEBI:43474"/>
        <dbReference type="ChEBI" id="CHEBI:59918"/>
        <dbReference type="EC" id="3.6.1.7"/>
    </reaction>
</comment>
<dbReference type="EMBL" id="JARKIK010000085">
    <property type="protein sequence ID" value="KAK8724596.1"/>
    <property type="molecule type" value="Genomic_DNA"/>
</dbReference>
<dbReference type="InterPro" id="IPR020456">
    <property type="entry name" value="Acylphosphatase"/>
</dbReference>
<evidence type="ECO:0000256" key="5">
    <source>
        <dbReference type="PROSITE-ProRule" id="PRU00520"/>
    </source>
</evidence>
<keyword evidence="7" id="KW-0472">Membrane</keyword>
<feature type="transmembrane region" description="Helical" evidence="7">
    <location>
        <begin position="6"/>
        <end position="29"/>
    </location>
</feature>
<accession>A0AAW0WCF2</accession>
<feature type="active site" evidence="5">
    <location>
        <position position="48"/>
    </location>
</feature>
<organism evidence="9 10">
    <name type="scientific">Cherax quadricarinatus</name>
    <name type="common">Australian red claw crayfish</name>
    <dbReference type="NCBI Taxonomy" id="27406"/>
    <lineage>
        <taxon>Eukaryota</taxon>
        <taxon>Metazoa</taxon>
        <taxon>Ecdysozoa</taxon>
        <taxon>Arthropoda</taxon>
        <taxon>Crustacea</taxon>
        <taxon>Multicrustacea</taxon>
        <taxon>Malacostraca</taxon>
        <taxon>Eumalacostraca</taxon>
        <taxon>Eucarida</taxon>
        <taxon>Decapoda</taxon>
        <taxon>Pleocyemata</taxon>
        <taxon>Astacidea</taxon>
        <taxon>Parastacoidea</taxon>
        <taxon>Parastacidae</taxon>
        <taxon>Cherax</taxon>
    </lineage>
</organism>
<reference evidence="9" key="2">
    <citation type="submission" date="2024-01" db="EMBL/GenBank/DDBJ databases">
        <authorList>
            <person name="He J."/>
            <person name="Wang M."/>
            <person name="Zheng J."/>
            <person name="Liu Z."/>
        </authorList>
    </citation>
    <scope>NUCLEOTIDE SEQUENCE</scope>
    <source>
        <strain evidence="9">ZL_2023a</strain>
        <tissue evidence="9">Muscle</tissue>
    </source>
</reference>
<evidence type="ECO:0000256" key="2">
    <source>
        <dbReference type="ARBA" id="ARBA00012150"/>
    </source>
</evidence>
<evidence type="ECO:0000313" key="10">
    <source>
        <dbReference type="Proteomes" id="UP001445076"/>
    </source>
</evidence>
<evidence type="ECO:0000256" key="7">
    <source>
        <dbReference type="SAM" id="Phobius"/>
    </source>
</evidence>
<evidence type="ECO:0000256" key="3">
    <source>
        <dbReference type="ARBA" id="ARBA00022801"/>
    </source>
</evidence>
<dbReference type="PROSITE" id="PS51160">
    <property type="entry name" value="ACYLPHOSPHATASE_3"/>
    <property type="match status" value="1"/>
</dbReference>
<dbReference type="EMBL" id="JARKIK010000085">
    <property type="protein sequence ID" value="KAK8724595.1"/>
    <property type="molecule type" value="Genomic_DNA"/>
</dbReference>
<comment type="caution">
    <text evidence="9">The sequence shown here is derived from an EMBL/GenBank/DDBJ whole genome shotgun (WGS) entry which is preliminary data.</text>
</comment>
<keyword evidence="7" id="KW-1133">Transmembrane helix</keyword>
<evidence type="ECO:0000256" key="6">
    <source>
        <dbReference type="RuleBase" id="RU004168"/>
    </source>
</evidence>
<evidence type="ECO:0000256" key="1">
    <source>
        <dbReference type="ARBA" id="ARBA00005614"/>
    </source>
</evidence>
<dbReference type="PANTHER" id="PTHR10029:SF3">
    <property type="entry name" value="ACYLPHOSPHATASE-RELATED"/>
    <property type="match status" value="1"/>
</dbReference>
<dbReference type="EC" id="3.6.1.7" evidence="2 5"/>
<dbReference type="Gene3D" id="3.30.70.100">
    <property type="match status" value="1"/>
</dbReference>
<evidence type="ECO:0000259" key="8">
    <source>
        <dbReference type="PROSITE" id="PS51160"/>
    </source>
</evidence>
<keyword evidence="10" id="KW-1185">Reference proteome</keyword>
<name>A0AAW0WCF2_CHEQU</name>
<dbReference type="FunFam" id="3.30.70.100:FF:000011">
    <property type="entry name" value="Acylphosphatase"/>
    <property type="match status" value="1"/>
</dbReference>
<feature type="domain" description="Acylphosphatase-like" evidence="8">
    <location>
        <begin position="15"/>
        <end position="105"/>
    </location>
</feature>
<protein>
    <recommendedName>
        <fullName evidence="2 5">acylphosphatase</fullName>
        <ecNumber evidence="2 5">3.6.1.7</ecNumber>
    </recommendedName>
</protein>
<feature type="active site" evidence="5">
    <location>
        <position position="30"/>
    </location>
</feature>
<sequence length="105" mass="12253">KRLDVVVMAAATLLAVDFEVFGLVQGVFFRKYTQDQAIRLGVHGWCMNTYHRTVKGQLEGPREMVKLMKDWLKKTGSPSSRIDKVEFKNEREIQDYTFKNFSIKH</sequence>
<dbReference type="InterPro" id="IPR017968">
    <property type="entry name" value="Acylphosphatase_CS"/>
</dbReference>
<comment type="similarity">
    <text evidence="1 6">Belongs to the acylphosphatase family.</text>
</comment>
<dbReference type="Proteomes" id="UP001445076">
    <property type="component" value="Unassembled WGS sequence"/>
</dbReference>
<keyword evidence="3 5" id="KW-0378">Hydrolase</keyword>
<dbReference type="Pfam" id="PF00708">
    <property type="entry name" value="Acylphosphatase"/>
    <property type="match status" value="1"/>
</dbReference>
<dbReference type="PANTHER" id="PTHR10029">
    <property type="entry name" value="ACYLPHOSPHATASE"/>
    <property type="match status" value="1"/>
</dbReference>
<evidence type="ECO:0000313" key="9">
    <source>
        <dbReference type="EMBL" id="KAK8724596.1"/>
    </source>
</evidence>
<evidence type="ECO:0000256" key="4">
    <source>
        <dbReference type="ARBA" id="ARBA00047645"/>
    </source>
</evidence>
<dbReference type="InterPro" id="IPR036046">
    <property type="entry name" value="Acylphosphatase-like_dom_sf"/>
</dbReference>
<dbReference type="InterPro" id="IPR001792">
    <property type="entry name" value="Acylphosphatase-like_dom"/>
</dbReference>
<dbReference type="PRINTS" id="PR00112">
    <property type="entry name" value="ACYLPHPHTASE"/>
</dbReference>
<gene>
    <name evidence="9" type="ORF">OTU49_011166</name>
</gene>
<dbReference type="PROSITE" id="PS00150">
    <property type="entry name" value="ACYLPHOSPHATASE_1"/>
    <property type="match status" value="1"/>
</dbReference>